<comment type="caution">
    <text evidence="1">The sequence shown here is derived from an EMBL/GenBank/DDBJ whole genome shotgun (WGS) entry which is preliminary data.</text>
</comment>
<protein>
    <submittedName>
        <fullName evidence="1">Uncharacterized protein</fullName>
    </submittedName>
</protein>
<organism evidence="1 2">
    <name type="scientific">Mucuna pruriens</name>
    <name type="common">Velvet bean</name>
    <name type="synonym">Dolichos pruriens</name>
    <dbReference type="NCBI Taxonomy" id="157652"/>
    <lineage>
        <taxon>Eukaryota</taxon>
        <taxon>Viridiplantae</taxon>
        <taxon>Streptophyta</taxon>
        <taxon>Embryophyta</taxon>
        <taxon>Tracheophyta</taxon>
        <taxon>Spermatophyta</taxon>
        <taxon>Magnoliopsida</taxon>
        <taxon>eudicotyledons</taxon>
        <taxon>Gunneridae</taxon>
        <taxon>Pentapetalae</taxon>
        <taxon>rosids</taxon>
        <taxon>fabids</taxon>
        <taxon>Fabales</taxon>
        <taxon>Fabaceae</taxon>
        <taxon>Papilionoideae</taxon>
        <taxon>50 kb inversion clade</taxon>
        <taxon>NPAAA clade</taxon>
        <taxon>indigoferoid/millettioid clade</taxon>
        <taxon>Phaseoleae</taxon>
        <taxon>Mucuna</taxon>
    </lineage>
</organism>
<reference evidence="1" key="1">
    <citation type="submission" date="2018-05" db="EMBL/GenBank/DDBJ databases">
        <title>Draft genome of Mucuna pruriens seed.</title>
        <authorList>
            <person name="Nnadi N.E."/>
            <person name="Vos R."/>
            <person name="Hasami M.H."/>
            <person name="Devisetty U.K."/>
            <person name="Aguiy J.C."/>
        </authorList>
    </citation>
    <scope>NUCLEOTIDE SEQUENCE [LARGE SCALE GENOMIC DNA]</scope>
    <source>
        <strain evidence="1">JCA_2017</strain>
    </source>
</reference>
<feature type="non-terminal residue" evidence="1">
    <location>
        <position position="1"/>
    </location>
</feature>
<proteinExistence type="predicted"/>
<keyword evidence="2" id="KW-1185">Reference proteome</keyword>
<dbReference type="AlphaFoldDB" id="A0A371F414"/>
<accession>A0A371F414</accession>
<dbReference type="EMBL" id="QJKJ01010677">
    <property type="protein sequence ID" value="RDX73039.1"/>
    <property type="molecule type" value="Genomic_DNA"/>
</dbReference>
<sequence>MLRSSDNCIFNWVRQTLNNSGESYNLFRMKFQVMSKLEKLLVNKRMDTFIYENVIIVSNCYVSLECACS</sequence>
<dbReference type="Proteomes" id="UP000257109">
    <property type="component" value="Unassembled WGS sequence"/>
</dbReference>
<evidence type="ECO:0000313" key="1">
    <source>
        <dbReference type="EMBL" id="RDX73039.1"/>
    </source>
</evidence>
<evidence type="ECO:0000313" key="2">
    <source>
        <dbReference type="Proteomes" id="UP000257109"/>
    </source>
</evidence>
<name>A0A371F414_MUCPR</name>
<gene>
    <name evidence="1" type="ORF">CR513_47403</name>
</gene>